<dbReference type="FunFam" id="2.60.40.2130:FF:000002">
    <property type="entry name" value="Putative Spondin-1"/>
    <property type="match status" value="1"/>
</dbReference>
<dbReference type="GeneID" id="108082609"/>
<dbReference type="Gene3D" id="2.20.100.10">
    <property type="entry name" value="Thrombospondin type-1 (TSP1) repeat"/>
    <property type="match status" value="5"/>
</dbReference>
<dbReference type="InterPro" id="IPR044004">
    <property type="entry name" value="TSP1_spondin_dom"/>
</dbReference>
<dbReference type="PANTHER" id="PTHR11311:SF16">
    <property type="entry name" value="SPONDIN-1"/>
    <property type="match status" value="1"/>
</dbReference>
<keyword evidence="3" id="KW-0964">Secreted</keyword>
<dbReference type="SUPFAM" id="SSF57362">
    <property type="entry name" value="BPTI-like"/>
    <property type="match status" value="1"/>
</dbReference>
<dbReference type="InterPro" id="IPR009465">
    <property type="entry name" value="Spondin_N"/>
</dbReference>
<dbReference type="OrthoDB" id="347314at2759"/>
<dbReference type="GO" id="GO:0004867">
    <property type="term" value="F:serine-type endopeptidase inhibitor activity"/>
    <property type="evidence" value="ECO:0007669"/>
    <property type="project" value="InterPro"/>
</dbReference>
<dbReference type="Proteomes" id="UP001652661">
    <property type="component" value="Chromosome 2R"/>
</dbReference>
<keyword evidence="5" id="KW-0479">Metal-binding</keyword>
<evidence type="ECO:0000256" key="11">
    <source>
        <dbReference type="ARBA" id="ARBA00030964"/>
    </source>
</evidence>
<dbReference type="PROSITE" id="PS51019">
    <property type="entry name" value="REELIN"/>
    <property type="match status" value="1"/>
</dbReference>
<evidence type="ECO:0000256" key="7">
    <source>
        <dbReference type="ARBA" id="ARBA00022737"/>
    </source>
</evidence>
<dbReference type="GO" id="GO:0031012">
    <property type="term" value="C:extracellular matrix"/>
    <property type="evidence" value="ECO:0007669"/>
    <property type="project" value="TreeGrafter"/>
</dbReference>
<dbReference type="RefSeq" id="XP_017033577.1">
    <property type="nucleotide sequence ID" value="XM_017178088.3"/>
</dbReference>
<sequence>MRALACLWWLLALARILPRIEACNRVPLGATAAKSPVDDNYVLSVAGNAQSYIPGQKYNVSLSAFSGQTFVSFMLSIDLETGESEGDPNALGTWEISDLAETRFSPRCANLVENTNTNVKTRVDVVWVAPSSPGQGCILLRATVMQHRDVWFMDDGFLTKRMCEEEADDIDTQPSIVDPCCACDEAKYELTFEGKWSRHTHPKDFPANSWRTRFSDIIGASHTIDYRFWQYGELASEGLREVAEHGSTRTLESELKDQSEHIRTIIKARGITYPNVTGKTFAVFRVDSNHHLISLVSMVDPSPDWIVGVSGLELCLPNCSWVENKVHNLYPWDAGTDSGPSYMSADQPQVPPDVVRRIKSNFPNDPRSPFYDPTGADMKPLATLHINRRRLYEKNCESTDSEQLPPECATHSWSRWDECTTKCGPGKQYRIREFKNPALASRHRCNNALREEKNCVGRQCASFNEEAAEAAEQEAGGAPPPSNDDPQCGLSEWTEWSSCTVTCGTGEMTRSRHYLNKKAKKKCQKASRARLHETRICEAMECGGDIENGGADGGEPNEEQEGGGDEGDAEKRSIFRNFESYSQHREDFIPPVCGVTPWSDFSPCLGPCGGHGRRQRIRKVWNNNQVYGVSDPNDDGQDPCRHIKLHEEVNCTNPSCDTIVPSFCYDELVDSPCRDSDVANYWYYDHVSDQCGIYWSDRCDVNRNKFKSKEECEETCRLPRHKQELQHDGMPPVDCMVSEWVAYSCNATCGDGYQLRTRRVLRTPKYGGKPCPKHLVRLDRCYQRCEDMYSISGRGFGERRHVVKAPPQPEPRDECRYSEWSAWTPCTASCGDNAVRQRTRTLLNTDLSYKCKDRVRMEKCVMMPCLLSSNDEPERW</sequence>
<gene>
    <name evidence="18" type="primary">LOC108082609</name>
</gene>
<evidence type="ECO:0000256" key="3">
    <source>
        <dbReference type="ARBA" id="ARBA00022525"/>
    </source>
</evidence>
<evidence type="ECO:0000259" key="16">
    <source>
        <dbReference type="PROSITE" id="PS51020"/>
    </source>
</evidence>
<evidence type="ECO:0000256" key="6">
    <source>
        <dbReference type="ARBA" id="ARBA00022729"/>
    </source>
</evidence>
<accession>A0A6P4IX11</accession>
<dbReference type="PANTHER" id="PTHR11311">
    <property type="entry name" value="SPONDIN"/>
    <property type="match status" value="1"/>
</dbReference>
<dbReference type="CDD" id="cd08544">
    <property type="entry name" value="Reeler"/>
    <property type="match status" value="1"/>
</dbReference>
<evidence type="ECO:0000256" key="1">
    <source>
        <dbReference type="ARBA" id="ARBA00004498"/>
    </source>
</evidence>
<dbReference type="SUPFAM" id="SSF82895">
    <property type="entry name" value="TSP-1 type 1 repeat"/>
    <property type="match status" value="5"/>
</dbReference>
<evidence type="ECO:0000256" key="10">
    <source>
        <dbReference type="ARBA" id="ARBA00023180"/>
    </source>
</evidence>
<dbReference type="Pfam" id="PF00090">
    <property type="entry name" value="TSP_1"/>
    <property type="match status" value="4"/>
</dbReference>
<dbReference type="Pfam" id="PF06468">
    <property type="entry name" value="Spond_N"/>
    <property type="match status" value="1"/>
</dbReference>
<organism evidence="17 18">
    <name type="scientific">Drosophila kikkawai</name>
    <name type="common">Fruit fly</name>
    <dbReference type="NCBI Taxonomy" id="30033"/>
    <lineage>
        <taxon>Eukaryota</taxon>
        <taxon>Metazoa</taxon>
        <taxon>Ecdysozoa</taxon>
        <taxon>Arthropoda</taxon>
        <taxon>Hexapoda</taxon>
        <taxon>Insecta</taxon>
        <taxon>Pterygota</taxon>
        <taxon>Neoptera</taxon>
        <taxon>Endopterygota</taxon>
        <taxon>Diptera</taxon>
        <taxon>Brachycera</taxon>
        <taxon>Muscomorpha</taxon>
        <taxon>Ephydroidea</taxon>
        <taxon>Drosophilidae</taxon>
        <taxon>Drosophila</taxon>
        <taxon>Sophophora</taxon>
    </lineage>
</organism>
<feature type="signal peptide" evidence="13">
    <location>
        <begin position="1"/>
        <end position="22"/>
    </location>
</feature>
<dbReference type="InterPro" id="IPR042307">
    <property type="entry name" value="Reeler_sf"/>
</dbReference>
<dbReference type="PROSITE" id="PS50092">
    <property type="entry name" value="TSP1"/>
    <property type="match status" value="5"/>
</dbReference>
<feature type="domain" description="Spondin" evidence="16">
    <location>
        <begin position="176"/>
        <end position="366"/>
    </location>
</feature>
<feature type="region of interest" description="Disordered" evidence="12">
    <location>
        <begin position="547"/>
        <end position="569"/>
    </location>
</feature>
<feature type="region of interest" description="Disordered" evidence="12">
    <location>
        <begin position="467"/>
        <end position="487"/>
    </location>
</feature>
<comment type="subcellular location">
    <subcellularLocation>
        <location evidence="1">Secreted</location>
        <location evidence="1">Extracellular space</location>
        <location evidence="1">Extracellular matrix</location>
    </subcellularLocation>
</comment>
<keyword evidence="10" id="KW-0325">Glycoprotein</keyword>
<dbReference type="PROSITE" id="PS50279">
    <property type="entry name" value="BPTI_KUNITZ_2"/>
    <property type="match status" value="1"/>
</dbReference>
<dbReference type="Pfam" id="PF02014">
    <property type="entry name" value="Reeler"/>
    <property type="match status" value="1"/>
</dbReference>
<evidence type="ECO:0000313" key="18">
    <source>
        <dbReference type="RefSeq" id="XP_017033577.1"/>
    </source>
</evidence>
<keyword evidence="4" id="KW-0272">Extracellular matrix</keyword>
<keyword evidence="8" id="KW-0130">Cell adhesion</keyword>
<dbReference type="NCBIfam" id="NF038123">
    <property type="entry name" value="NF038123_dom"/>
    <property type="match status" value="1"/>
</dbReference>
<dbReference type="Gene3D" id="2.60.40.4060">
    <property type="entry name" value="Reeler domain"/>
    <property type="match status" value="1"/>
</dbReference>
<dbReference type="SMART" id="SM00131">
    <property type="entry name" value="KU"/>
    <property type="match status" value="1"/>
</dbReference>
<dbReference type="GO" id="GO:0046872">
    <property type="term" value="F:metal ion binding"/>
    <property type="evidence" value="ECO:0007669"/>
    <property type="project" value="UniProtKB-KW"/>
</dbReference>
<feature type="chain" id="PRO_5027907018" description="Spondin-1" evidence="13">
    <location>
        <begin position="23"/>
        <end position="876"/>
    </location>
</feature>
<dbReference type="Pfam" id="PF00014">
    <property type="entry name" value="Kunitz_BPTI"/>
    <property type="match status" value="1"/>
</dbReference>
<keyword evidence="6 13" id="KW-0732">Signal</keyword>
<dbReference type="InterPro" id="IPR051418">
    <property type="entry name" value="Spondin/Thrombospondin_T1"/>
</dbReference>
<dbReference type="Gene3D" id="2.60.40.2130">
    <property type="entry name" value="F-spondin domain"/>
    <property type="match status" value="1"/>
</dbReference>
<evidence type="ECO:0000256" key="9">
    <source>
        <dbReference type="ARBA" id="ARBA00023157"/>
    </source>
</evidence>
<protein>
    <recommendedName>
        <fullName evidence="2">Spondin-1</fullName>
    </recommendedName>
    <alternativeName>
        <fullName evidence="11">F-spondin</fullName>
    </alternativeName>
</protein>
<evidence type="ECO:0000256" key="12">
    <source>
        <dbReference type="SAM" id="MobiDB-lite"/>
    </source>
</evidence>
<evidence type="ECO:0000256" key="2">
    <source>
        <dbReference type="ARBA" id="ARBA00019594"/>
    </source>
</evidence>
<name>A0A6P4IX11_DROKI</name>
<dbReference type="Pfam" id="PF19028">
    <property type="entry name" value="TSP1_spondin"/>
    <property type="match status" value="1"/>
</dbReference>
<evidence type="ECO:0000256" key="5">
    <source>
        <dbReference type="ARBA" id="ARBA00022723"/>
    </source>
</evidence>
<dbReference type="InterPro" id="IPR036383">
    <property type="entry name" value="TSP1_rpt_sf"/>
</dbReference>
<keyword evidence="7" id="KW-0677">Repeat</keyword>
<evidence type="ECO:0000259" key="14">
    <source>
        <dbReference type="PROSITE" id="PS50279"/>
    </source>
</evidence>
<feature type="domain" description="BPTI/Kunitz inhibitor" evidence="14">
    <location>
        <begin position="664"/>
        <end position="716"/>
    </location>
</feature>
<dbReference type="FunFam" id="2.20.100.10:FF:000135">
    <property type="entry name" value="F-spondin"/>
    <property type="match status" value="1"/>
</dbReference>
<dbReference type="InterPro" id="IPR002861">
    <property type="entry name" value="Reeler_dom"/>
</dbReference>
<dbReference type="AlphaFoldDB" id="A0A6P4IX11"/>
<keyword evidence="9" id="KW-1015">Disulfide bond</keyword>
<dbReference type="InterPro" id="IPR002223">
    <property type="entry name" value="Kunitz_BPTI"/>
</dbReference>
<evidence type="ECO:0000259" key="15">
    <source>
        <dbReference type="PROSITE" id="PS51019"/>
    </source>
</evidence>
<evidence type="ECO:0000256" key="13">
    <source>
        <dbReference type="SAM" id="SignalP"/>
    </source>
</evidence>
<dbReference type="FunFam" id="2.60.40.4060:FF:000005">
    <property type="entry name" value="GD10853"/>
    <property type="match status" value="1"/>
</dbReference>
<evidence type="ECO:0000256" key="4">
    <source>
        <dbReference type="ARBA" id="ARBA00022530"/>
    </source>
</evidence>
<evidence type="ECO:0000256" key="8">
    <source>
        <dbReference type="ARBA" id="ARBA00022889"/>
    </source>
</evidence>
<proteinExistence type="predicted"/>
<dbReference type="PROSITE" id="PS51020">
    <property type="entry name" value="SPONDIN"/>
    <property type="match status" value="1"/>
</dbReference>
<reference evidence="17" key="1">
    <citation type="submission" date="2025-05" db="UniProtKB">
        <authorList>
            <consortium name="RefSeq"/>
        </authorList>
    </citation>
    <scope>NUCLEOTIDE SEQUENCE [LARGE SCALE GENOMIC DNA]</scope>
    <source>
        <strain evidence="17">14028-0561.14</strain>
    </source>
</reference>
<dbReference type="InterPro" id="IPR000884">
    <property type="entry name" value="TSP1_rpt"/>
</dbReference>
<feature type="compositionally biased region" description="Acidic residues" evidence="12">
    <location>
        <begin position="555"/>
        <end position="568"/>
    </location>
</feature>
<dbReference type="InterPro" id="IPR038678">
    <property type="entry name" value="Spondin_N_sf"/>
</dbReference>
<feature type="domain" description="Reelin" evidence="15">
    <location>
        <begin position="8"/>
        <end position="175"/>
    </location>
</feature>
<dbReference type="SMART" id="SM00209">
    <property type="entry name" value="TSP1"/>
    <property type="match status" value="5"/>
</dbReference>
<keyword evidence="17" id="KW-1185">Reference proteome</keyword>
<evidence type="ECO:0000313" key="17">
    <source>
        <dbReference type="Proteomes" id="UP001652661"/>
    </source>
</evidence>
<dbReference type="InterPro" id="IPR036880">
    <property type="entry name" value="Kunitz_BPTI_sf"/>
</dbReference>
<dbReference type="GO" id="GO:0007155">
    <property type="term" value="P:cell adhesion"/>
    <property type="evidence" value="ECO:0007669"/>
    <property type="project" value="UniProtKB-KW"/>
</dbReference>
<dbReference type="Gene3D" id="4.10.410.10">
    <property type="entry name" value="Pancreatic trypsin inhibitor Kunitz domain"/>
    <property type="match status" value="1"/>
</dbReference>
<reference evidence="18" key="2">
    <citation type="submission" date="2025-08" db="UniProtKB">
        <authorList>
            <consortium name="RefSeq"/>
        </authorList>
    </citation>
    <scope>IDENTIFICATION</scope>
    <source>
        <strain evidence="18">14028-0561.14</strain>
        <tissue evidence="18">Whole fly</tissue>
    </source>
</reference>